<dbReference type="InterPro" id="IPR019734">
    <property type="entry name" value="TPR_rpt"/>
</dbReference>
<dbReference type="InterPro" id="IPR029787">
    <property type="entry name" value="Nucleotide_cyclase"/>
</dbReference>
<gene>
    <name evidence="5" type="ORF">WA026_002744</name>
</gene>
<accession>A0AAW1U291</accession>
<feature type="domain" description="Guanylate cyclase" evidence="4">
    <location>
        <begin position="167"/>
        <end position="291"/>
    </location>
</feature>
<reference evidence="5 6" key="1">
    <citation type="submission" date="2023-03" db="EMBL/GenBank/DDBJ databases">
        <title>Genome insight into feeding habits of ladybird beetles.</title>
        <authorList>
            <person name="Li H.-S."/>
            <person name="Huang Y.-H."/>
            <person name="Pang H."/>
        </authorList>
    </citation>
    <scope>NUCLEOTIDE SEQUENCE [LARGE SCALE GENOMIC DNA]</scope>
    <source>
        <strain evidence="5">SYSU_2023b</strain>
        <tissue evidence="5">Whole body</tissue>
    </source>
</reference>
<evidence type="ECO:0000256" key="3">
    <source>
        <dbReference type="ARBA" id="ARBA00023239"/>
    </source>
</evidence>
<dbReference type="PANTHER" id="PTHR16305:SF28">
    <property type="entry name" value="GUANYLATE CYCLASE DOMAIN-CONTAINING PROTEIN"/>
    <property type="match status" value="1"/>
</dbReference>
<proteinExistence type="predicted"/>
<dbReference type="Pfam" id="PF00211">
    <property type="entry name" value="Guanylate_cyc"/>
    <property type="match status" value="1"/>
</dbReference>
<dbReference type="GO" id="GO:0004016">
    <property type="term" value="F:adenylate cyclase activity"/>
    <property type="evidence" value="ECO:0007669"/>
    <property type="project" value="TreeGrafter"/>
</dbReference>
<dbReference type="CDD" id="cd07302">
    <property type="entry name" value="CHD"/>
    <property type="match status" value="1"/>
</dbReference>
<comment type="caution">
    <text evidence="5">The sequence shown here is derived from an EMBL/GenBank/DDBJ whole genome shotgun (WGS) entry which is preliminary data.</text>
</comment>
<dbReference type="Gene3D" id="1.25.40.10">
    <property type="entry name" value="Tetratricopeptide repeat domain"/>
    <property type="match status" value="1"/>
</dbReference>
<dbReference type="SUPFAM" id="SSF55073">
    <property type="entry name" value="Nucleotide cyclase"/>
    <property type="match status" value="1"/>
</dbReference>
<dbReference type="SMART" id="SM00028">
    <property type="entry name" value="TPR"/>
    <property type="match status" value="3"/>
</dbReference>
<organism evidence="5 6">
    <name type="scientific">Henosepilachna vigintioctopunctata</name>
    <dbReference type="NCBI Taxonomy" id="420089"/>
    <lineage>
        <taxon>Eukaryota</taxon>
        <taxon>Metazoa</taxon>
        <taxon>Ecdysozoa</taxon>
        <taxon>Arthropoda</taxon>
        <taxon>Hexapoda</taxon>
        <taxon>Insecta</taxon>
        <taxon>Pterygota</taxon>
        <taxon>Neoptera</taxon>
        <taxon>Endopterygota</taxon>
        <taxon>Coleoptera</taxon>
        <taxon>Polyphaga</taxon>
        <taxon>Cucujiformia</taxon>
        <taxon>Coccinelloidea</taxon>
        <taxon>Coccinellidae</taxon>
        <taxon>Epilachninae</taxon>
        <taxon>Epilachnini</taxon>
        <taxon>Henosepilachna</taxon>
    </lineage>
</organism>
<evidence type="ECO:0000256" key="1">
    <source>
        <dbReference type="ARBA" id="ARBA00022741"/>
    </source>
</evidence>
<dbReference type="InterPro" id="IPR001054">
    <property type="entry name" value="A/G_cyclase"/>
</dbReference>
<dbReference type="GO" id="GO:0035556">
    <property type="term" value="P:intracellular signal transduction"/>
    <property type="evidence" value="ECO:0007669"/>
    <property type="project" value="InterPro"/>
</dbReference>
<dbReference type="FunFam" id="3.30.70.1230:FF:000017">
    <property type="entry name" value="Adenylate cyclase type 10"/>
    <property type="match status" value="1"/>
</dbReference>
<dbReference type="EMBL" id="JARQZJ010000031">
    <property type="protein sequence ID" value="KAK9874397.1"/>
    <property type="molecule type" value="Genomic_DNA"/>
</dbReference>
<evidence type="ECO:0000256" key="2">
    <source>
        <dbReference type="ARBA" id="ARBA00022840"/>
    </source>
</evidence>
<keyword evidence="2" id="KW-0067">ATP-binding</keyword>
<dbReference type="InterPro" id="IPR011990">
    <property type="entry name" value="TPR-like_helical_dom_sf"/>
</dbReference>
<dbReference type="PROSITE" id="PS50125">
    <property type="entry name" value="GUANYLATE_CYCLASE_2"/>
    <property type="match status" value="1"/>
</dbReference>
<dbReference type="GO" id="GO:0009190">
    <property type="term" value="P:cyclic nucleotide biosynthetic process"/>
    <property type="evidence" value="ECO:0007669"/>
    <property type="project" value="InterPro"/>
</dbReference>
<evidence type="ECO:0000259" key="4">
    <source>
        <dbReference type="PROSITE" id="PS50125"/>
    </source>
</evidence>
<dbReference type="Gene3D" id="3.30.70.1230">
    <property type="entry name" value="Nucleotide cyclase"/>
    <property type="match status" value="2"/>
</dbReference>
<evidence type="ECO:0000313" key="6">
    <source>
        <dbReference type="Proteomes" id="UP001431783"/>
    </source>
</evidence>
<name>A0AAW1U291_9CUCU</name>
<dbReference type="GO" id="GO:0005524">
    <property type="term" value="F:ATP binding"/>
    <property type="evidence" value="ECO:0007669"/>
    <property type="project" value="UniProtKB-KW"/>
</dbReference>
<dbReference type="SUPFAM" id="SSF52540">
    <property type="entry name" value="P-loop containing nucleoside triphosphate hydrolases"/>
    <property type="match status" value="1"/>
</dbReference>
<dbReference type="SUPFAM" id="SSF48452">
    <property type="entry name" value="TPR-like"/>
    <property type="match status" value="1"/>
</dbReference>
<keyword evidence="1" id="KW-0547">Nucleotide-binding</keyword>
<evidence type="ECO:0000313" key="5">
    <source>
        <dbReference type="EMBL" id="KAK9874397.1"/>
    </source>
</evidence>
<keyword evidence="6" id="KW-1185">Reference proteome</keyword>
<keyword evidence="3" id="KW-0456">Lyase</keyword>
<dbReference type="GO" id="GO:0005737">
    <property type="term" value="C:cytoplasm"/>
    <property type="evidence" value="ECO:0007669"/>
    <property type="project" value="TreeGrafter"/>
</dbReference>
<dbReference type="PANTHER" id="PTHR16305">
    <property type="entry name" value="TESTICULAR SOLUBLE ADENYLYL CYCLASE"/>
    <property type="match status" value="1"/>
</dbReference>
<sequence>MSVIGDEKFKHYVIIGQAVNDVKAAEHVSVSGDVVVSPSAWGHLAEDGYEVTYAPGKNVKIWKCVYKPRQKDKQVVYVEKCREIQKLCEKHIELRNTLHENRKFNENVTDSYLIDKFVQSLPPRKTAKMAVQRWIMNELSPFIIKPVLEQVEKKQSLQYLTEMREVTILFINIVPTSYEESQLIVMIDRAYKIVCNIVSSLLGVVNKVSLFDKDAMMLVLFGLKGIKHELESQNALKSAYNIRKEIVKLSDVTSVSVGVTYGFVYCGVVGHPLRKEYTVIGGPVNKAARIMCAYEHKVTCDYETFAHSKLPSTYFQLQSAFKLKGIENAGHIFEYNEEFEEGFEKNIRNLPLLGRQDELEFVGDILSGRYSFSGVLFRADSKSGKTSLLEHCYDNCSQKNFLVAFVALYGGIKRPFNCASLIYRQLFDQISKMDRDEVDLNSFRRNLWDFNEIMQEKLMPLQNEAVNRKKSVLEMFSKICSIKPTIIFIDNAQYIDERSFEVIDQTLKLGKLKLISAGTFEEKTWDTLWHFSLSERIKIADLEPLDTEYIAPLICQFLEVYGVPKKLCNLVDRTCEGRPGWIQSCLLKLVNNTGIKVEYILPDVTMRDWMIFPKLNSSSSHRLSYDASFFKRRQQVVPVISMTRDEKESAEDLTLAAISLDLFDSFMPYEQLIIKTAAVLGESFTRTLLVIMLQYPNTQIFTKAMKHLFEEEVFECGSKYISSGGRYSRQTTCACYLQFEEIEADTELPKYAYCKNLHFKNKTLRSVAYELIPANQRKELHLKTTEILESQNNSCPNCLRDNSSSIFQFHKYSFIIEEKREGAKFSWNGEDTITTAIMKDIIRDSVRNEFPQNKTIALPNRKIWDPTICFCLEILTRVYGDLVYHSGQAGHAGKTIFFLYQNGLILSLLDELKDAVEVLKEASELCIRHIYEKSRVDVSFAKYLFAKTCSLLAEIYFSLNNWKAAKNYCMLTLRQFDIPMVSLYFAGHFGAFRFDRIFAAKRDKTEDHFKDSIGKCLSVIGRIFAAEGKWNLAVSVASKSLELVKRSNPNIELLCDVYSTALDVHGFKGHELICEQLARNLGQELIRLYGNNLTSEIFAVAKLMFIMFQIKAKSGIVLIATRMGFRLFELNRLLHAYIFQVEIVPVLDFLLIHQKRIEDAVFTARYLKNMSRKYDNRGEVAYYAVCMVMMLEANFYLEPLSVIETFADKYFLSVKEKNTFTPLENTLIICMNSYYAREGKMSKATTWKRLYSGDLDIIKTFYDIFNQLKFTETNMILTCRDLAAKTNNPDFSPVRVQHQLDACAKHMKIWKIFHQDTCTAKRT</sequence>
<dbReference type="InterPro" id="IPR027417">
    <property type="entry name" value="P-loop_NTPase"/>
</dbReference>
<dbReference type="Proteomes" id="UP001431783">
    <property type="component" value="Unassembled WGS sequence"/>
</dbReference>
<dbReference type="Gene3D" id="3.40.50.300">
    <property type="entry name" value="P-loop containing nucleotide triphosphate hydrolases"/>
    <property type="match status" value="1"/>
</dbReference>
<protein>
    <recommendedName>
        <fullName evidence="4">Guanylate cyclase domain-containing protein</fullName>
    </recommendedName>
</protein>